<sequence length="580" mass="67105">MTPSNTGNGQSSLESAASAYFEETDTSDWSYQGFLKALKPFCASSGRGSIEDRESLWRKNFRTCLKKLSEDTKQGPQNDLSSERQRVAKFLLKQKKSDATFFWRNLDLKIELAEQQAIVKRKSQIDGLELLDTARIQQNDVLISELVLQTRKRPRLTKKFPEKEKEIGSEQQIQTRVTKYQRSIAPVIDTQVEKWREAVNDKEFLSPKWSLEHSENEGEEGPSGKVQRQEIIISEQHVVDEGDHEGDTQQEPDLSESLPESYVVHNVDVVATLKERQKLGNYDERTVKIMFQSNVWTTLKKETYLAQCMPSDEVKMWLKDLDTELIDNVETKLLLLPTAIMRQPSSVELKFVLRVYENFVDSWRRNPNPLLDFNMSEDTQLILVVAPILRYLFGDRYLIKFGETGLVASSFRRNQTPEVTARRRMGQRTDAIVALRSHHEQEFVVCELSGPPYANDLDHFGDDKLKIQKGLKDVLDLIANRYKRGDVKHFKKIKVFGLQVFGWKVHVYAMDLQYKALYRFAEIMVINIPRLLEECLWMTPMVRAFLSVKEWVEESVKALEELANSAMRNDTEFFTSPPTS</sequence>
<comment type="caution">
    <text evidence="2">The sequence shown here is derived from an EMBL/GenBank/DDBJ whole genome shotgun (WGS) entry which is preliminary data.</text>
</comment>
<organism evidence="2 3">
    <name type="scientific">Jimgerdemannia flammicorona</name>
    <dbReference type="NCBI Taxonomy" id="994334"/>
    <lineage>
        <taxon>Eukaryota</taxon>
        <taxon>Fungi</taxon>
        <taxon>Fungi incertae sedis</taxon>
        <taxon>Mucoromycota</taxon>
        <taxon>Mucoromycotina</taxon>
        <taxon>Endogonomycetes</taxon>
        <taxon>Endogonales</taxon>
        <taxon>Endogonaceae</taxon>
        <taxon>Jimgerdemannia</taxon>
    </lineage>
</organism>
<evidence type="ECO:0000313" key="3">
    <source>
        <dbReference type="Proteomes" id="UP000274822"/>
    </source>
</evidence>
<evidence type="ECO:0000313" key="2">
    <source>
        <dbReference type="EMBL" id="RUS28729.1"/>
    </source>
</evidence>
<keyword evidence="3" id="KW-1185">Reference proteome</keyword>
<dbReference type="Proteomes" id="UP000274822">
    <property type="component" value="Unassembled WGS sequence"/>
</dbReference>
<name>A0A433QG37_9FUNG</name>
<evidence type="ECO:0000256" key="1">
    <source>
        <dbReference type="SAM" id="MobiDB-lite"/>
    </source>
</evidence>
<proteinExistence type="predicted"/>
<feature type="non-terminal residue" evidence="2">
    <location>
        <position position="580"/>
    </location>
</feature>
<dbReference type="AlphaFoldDB" id="A0A433QG37"/>
<dbReference type="EMBL" id="RBNJ01006219">
    <property type="protein sequence ID" value="RUS28729.1"/>
    <property type="molecule type" value="Genomic_DNA"/>
</dbReference>
<feature type="region of interest" description="Disordered" evidence="1">
    <location>
        <begin position="209"/>
        <end position="228"/>
    </location>
</feature>
<accession>A0A433QG37</accession>
<protein>
    <submittedName>
        <fullName evidence="2">Uncharacterized protein</fullName>
    </submittedName>
</protein>
<reference evidence="2 3" key="1">
    <citation type="journal article" date="2018" name="New Phytol.">
        <title>Phylogenomics of Endogonaceae and evolution of mycorrhizas within Mucoromycota.</title>
        <authorList>
            <person name="Chang Y."/>
            <person name="Desiro A."/>
            <person name="Na H."/>
            <person name="Sandor L."/>
            <person name="Lipzen A."/>
            <person name="Clum A."/>
            <person name="Barry K."/>
            <person name="Grigoriev I.V."/>
            <person name="Martin F.M."/>
            <person name="Stajich J.E."/>
            <person name="Smith M.E."/>
            <person name="Bonito G."/>
            <person name="Spatafora J.W."/>
        </authorList>
    </citation>
    <scope>NUCLEOTIDE SEQUENCE [LARGE SCALE GENOMIC DNA]</scope>
    <source>
        <strain evidence="2 3">AD002</strain>
    </source>
</reference>
<gene>
    <name evidence="2" type="ORF">BC938DRAFT_481523</name>
</gene>